<protein>
    <submittedName>
        <fullName evidence="1">Uncharacterized protein</fullName>
    </submittedName>
</protein>
<sequence>MTNEERWNEAVAKVAESARDKSINDRWKAAIKATPMDIAADRIADELVEMNSTVVEEIYTGFATTTTDQLAVITEAVHLTTNMTLNVLDDHAQIFPHGLDLGDNPWFDYGELQDRFNRNYADAINT</sequence>
<name>A0AB39CCA2_9VIRU</name>
<dbReference type="EMBL" id="PQ015378">
    <property type="protein sequence ID" value="XDJ14567.1"/>
    <property type="molecule type" value="Genomic_DNA"/>
</dbReference>
<proteinExistence type="predicted"/>
<accession>A0AB39CCA2</accession>
<organism evidence="1">
    <name type="scientific">Pseudomonas phage RVTF4</name>
    <dbReference type="NCBI Taxonomy" id="3236931"/>
    <lineage>
        <taxon>Viruses</taxon>
    </lineage>
</organism>
<reference evidence="1" key="1">
    <citation type="submission" date="2024-07" db="EMBL/GenBank/DDBJ databases">
        <authorList>
            <person name="Bringhurst R.M."/>
            <person name="Homer T.E."/>
        </authorList>
    </citation>
    <scope>NUCLEOTIDE SEQUENCE</scope>
</reference>
<evidence type="ECO:0000313" key="1">
    <source>
        <dbReference type="EMBL" id="XDJ14567.1"/>
    </source>
</evidence>